<protein>
    <submittedName>
        <fullName evidence="6">LysR family transcriptional regulator</fullName>
    </submittedName>
</protein>
<evidence type="ECO:0000256" key="2">
    <source>
        <dbReference type="ARBA" id="ARBA00023015"/>
    </source>
</evidence>
<organism evidence="6 7">
    <name type="scientific">Catenovulum sediminis</name>
    <dbReference type="NCBI Taxonomy" id="1740262"/>
    <lineage>
        <taxon>Bacteria</taxon>
        <taxon>Pseudomonadati</taxon>
        <taxon>Pseudomonadota</taxon>
        <taxon>Gammaproteobacteria</taxon>
        <taxon>Alteromonadales</taxon>
        <taxon>Alteromonadaceae</taxon>
        <taxon>Catenovulum</taxon>
    </lineage>
</organism>
<evidence type="ECO:0000256" key="3">
    <source>
        <dbReference type="ARBA" id="ARBA00023125"/>
    </source>
</evidence>
<name>A0ABV1RCA4_9ALTE</name>
<dbReference type="RefSeq" id="WP_350400314.1">
    <property type="nucleotide sequence ID" value="NZ_JBELOE010000060.1"/>
</dbReference>
<evidence type="ECO:0000313" key="7">
    <source>
        <dbReference type="Proteomes" id="UP001467690"/>
    </source>
</evidence>
<dbReference type="SUPFAM" id="SSF46785">
    <property type="entry name" value="Winged helix' DNA-binding domain"/>
    <property type="match status" value="1"/>
</dbReference>
<evidence type="ECO:0000256" key="1">
    <source>
        <dbReference type="ARBA" id="ARBA00009437"/>
    </source>
</evidence>
<dbReference type="InterPro" id="IPR036390">
    <property type="entry name" value="WH_DNA-bd_sf"/>
</dbReference>
<proteinExistence type="inferred from homology"/>
<dbReference type="SUPFAM" id="SSF53850">
    <property type="entry name" value="Periplasmic binding protein-like II"/>
    <property type="match status" value="1"/>
</dbReference>
<evidence type="ECO:0000259" key="5">
    <source>
        <dbReference type="PROSITE" id="PS50931"/>
    </source>
</evidence>
<comment type="similarity">
    <text evidence="1">Belongs to the LysR transcriptional regulatory family.</text>
</comment>
<dbReference type="EMBL" id="JBELOE010000060">
    <property type="protein sequence ID" value="MER2490539.1"/>
    <property type="molecule type" value="Genomic_DNA"/>
</dbReference>
<gene>
    <name evidence="6" type="ORF">ABS311_01395</name>
</gene>
<dbReference type="InterPro" id="IPR005119">
    <property type="entry name" value="LysR_subst-bd"/>
</dbReference>
<sequence length="289" mass="32348">MVNPVFLKSFCTLVKEQHFTRTAEKLYMTQSGVSQHIKKLEEALGTALLVREGKSFYLTESGKRLYEQAKPILNALDNLADKVNTDPFNQGRVKVSSPGSVGLRLYPDLLSLQQNNPELFIEYRFSPNGDIERAVAENHCDIGLMTQVSDFDNLDCQAIGKEPLLLVTPKSAQPLSWQTLLDLGFIDHPDGAHHAKLLLGENFSEFQSIQQFKHSGFSNQIGLILEPVSRGLGFTVLPAHAVAAFNQAESICIQPLKHPVYETLYLTLNKKHHLANRIQFVMKHIKSAL</sequence>
<dbReference type="CDD" id="cd05466">
    <property type="entry name" value="PBP2_LTTR_substrate"/>
    <property type="match status" value="1"/>
</dbReference>
<dbReference type="Proteomes" id="UP001467690">
    <property type="component" value="Unassembled WGS sequence"/>
</dbReference>
<keyword evidence="4" id="KW-0804">Transcription</keyword>
<evidence type="ECO:0000256" key="4">
    <source>
        <dbReference type="ARBA" id="ARBA00023163"/>
    </source>
</evidence>
<keyword evidence="2" id="KW-0805">Transcription regulation</keyword>
<dbReference type="Gene3D" id="1.10.10.10">
    <property type="entry name" value="Winged helix-like DNA-binding domain superfamily/Winged helix DNA-binding domain"/>
    <property type="match status" value="1"/>
</dbReference>
<dbReference type="PRINTS" id="PR00039">
    <property type="entry name" value="HTHLYSR"/>
</dbReference>
<dbReference type="PANTHER" id="PTHR30126:SF99">
    <property type="entry name" value="TRANSCRIPTIONAL REGULATOR LYSR FAMILY"/>
    <property type="match status" value="1"/>
</dbReference>
<accession>A0ABV1RCA4</accession>
<dbReference type="PANTHER" id="PTHR30126">
    <property type="entry name" value="HTH-TYPE TRANSCRIPTIONAL REGULATOR"/>
    <property type="match status" value="1"/>
</dbReference>
<reference evidence="6 7" key="1">
    <citation type="submission" date="2024-06" db="EMBL/GenBank/DDBJ databases">
        <authorList>
            <person name="Chen R.Y."/>
        </authorList>
    </citation>
    <scope>NUCLEOTIDE SEQUENCE [LARGE SCALE GENOMIC DNA]</scope>
    <source>
        <strain evidence="6 7">D2</strain>
    </source>
</reference>
<dbReference type="Gene3D" id="3.40.190.10">
    <property type="entry name" value="Periplasmic binding protein-like II"/>
    <property type="match status" value="2"/>
</dbReference>
<dbReference type="InterPro" id="IPR000847">
    <property type="entry name" value="LysR_HTH_N"/>
</dbReference>
<dbReference type="PROSITE" id="PS50931">
    <property type="entry name" value="HTH_LYSR"/>
    <property type="match status" value="1"/>
</dbReference>
<keyword evidence="7" id="KW-1185">Reference proteome</keyword>
<dbReference type="Pfam" id="PF00126">
    <property type="entry name" value="HTH_1"/>
    <property type="match status" value="1"/>
</dbReference>
<dbReference type="Pfam" id="PF03466">
    <property type="entry name" value="LysR_substrate"/>
    <property type="match status" value="1"/>
</dbReference>
<evidence type="ECO:0000313" key="6">
    <source>
        <dbReference type="EMBL" id="MER2490539.1"/>
    </source>
</evidence>
<dbReference type="InterPro" id="IPR036388">
    <property type="entry name" value="WH-like_DNA-bd_sf"/>
</dbReference>
<feature type="domain" description="HTH lysR-type" evidence="5">
    <location>
        <begin position="7"/>
        <end position="59"/>
    </location>
</feature>
<comment type="caution">
    <text evidence="6">The sequence shown here is derived from an EMBL/GenBank/DDBJ whole genome shotgun (WGS) entry which is preliminary data.</text>
</comment>
<keyword evidence="3" id="KW-0238">DNA-binding</keyword>